<dbReference type="GO" id="GO:0005634">
    <property type="term" value="C:nucleus"/>
    <property type="evidence" value="ECO:0007669"/>
    <property type="project" value="UniProtKB-SubCell"/>
</dbReference>
<dbReference type="InterPro" id="IPR023780">
    <property type="entry name" value="Chromo_domain"/>
</dbReference>
<dbReference type="GO" id="GO:0015074">
    <property type="term" value="P:DNA integration"/>
    <property type="evidence" value="ECO:0007669"/>
    <property type="project" value="InterPro"/>
</dbReference>
<dbReference type="InterPro" id="IPR012337">
    <property type="entry name" value="RNaseH-like_sf"/>
</dbReference>
<dbReference type="PANTHER" id="PTHR37984:SF5">
    <property type="entry name" value="PROTEIN NYNRIN-LIKE"/>
    <property type="match status" value="1"/>
</dbReference>
<protein>
    <recommendedName>
        <fullName evidence="8">Integrase catalytic domain-containing protein</fullName>
    </recommendedName>
</protein>
<dbReference type="AlphaFoldDB" id="A0A8T1FBL2"/>
<dbReference type="InterPro" id="IPR056924">
    <property type="entry name" value="SH3_Tf2-1"/>
</dbReference>
<feature type="compositionally biased region" description="Polar residues" evidence="3">
    <location>
        <begin position="323"/>
        <end position="334"/>
    </location>
</feature>
<dbReference type="Pfam" id="PF00385">
    <property type="entry name" value="Chromo"/>
    <property type="match status" value="1"/>
</dbReference>
<sequence length="545" mass="60782">MSLNFVFGFPADDHGNTGILVFVCRLSKMVHLAPVPDTVTGEQAARLFVDGVFRHHGLPETFVSDRDPRFTAAFWQTLFQLLGTRLHMSTADHPETDGQTERVNRVLEDTLRSVCAAAPRTWLERLPVVEFALNNAVHPSTGFTPFYLNGMRHPRVPLTLRGGTEASIISGGEARKALSYQVSDLRPVSLRKQVESFIDTRLNVINRVRDAMAITQDRQKEYSDKHGRGNVNVFKVGDLVLLDTRNLPLATVSSVGSNKLKHRFIGPFAVLARHDASYTIDLSKSMKTHPTFYVGRLKRYHDPQGPAALQTPQASREEDPTPRNETQPQTSSNVQRRKAKTHAALVDREAAAIRLSVPVSVRLRPRFQVTKGTPDLLKLAESPIHIGRGRPATNPIMAFRDLPAQLVQAVLELREDPAIPGLGGSITASPETQSNLEDKNALTETINLRVLRLSHSRKRCTQPGGAPRRRCLVLEVERGLLHLSSTVMERPTTPWSGSSASGALLLVKWRGYPDSQNSWEPIERLQADCPKAVAIWEQKRWQLRE</sequence>
<dbReference type="InterPro" id="IPR050951">
    <property type="entry name" value="Retrovirus_Pol_polyprotein"/>
</dbReference>
<evidence type="ECO:0000259" key="4">
    <source>
        <dbReference type="PROSITE" id="PS50013"/>
    </source>
</evidence>
<evidence type="ECO:0000313" key="7">
    <source>
        <dbReference type="Proteomes" id="UP000697107"/>
    </source>
</evidence>
<proteinExistence type="predicted"/>
<dbReference type="EMBL" id="RCML01000785">
    <property type="protein sequence ID" value="KAG2969536.1"/>
    <property type="molecule type" value="Genomic_DNA"/>
</dbReference>
<evidence type="ECO:0000256" key="3">
    <source>
        <dbReference type="SAM" id="MobiDB-lite"/>
    </source>
</evidence>
<dbReference type="InterPro" id="IPR016197">
    <property type="entry name" value="Chromo-like_dom_sf"/>
</dbReference>
<accession>A0A8T1FBL2</accession>
<reference evidence="6" key="1">
    <citation type="submission" date="2018-10" db="EMBL/GenBank/DDBJ databases">
        <title>Effector identification in a new, highly contiguous assembly of the strawberry crown rot pathogen Phytophthora cactorum.</title>
        <authorList>
            <person name="Armitage A.D."/>
            <person name="Nellist C.F."/>
            <person name="Bates H."/>
            <person name="Vickerstaff R.J."/>
            <person name="Harrison R.J."/>
        </authorList>
    </citation>
    <scope>NUCLEOTIDE SEQUENCE</scope>
    <source>
        <strain evidence="6">P415</strain>
    </source>
</reference>
<dbReference type="PROSITE" id="PS00598">
    <property type="entry name" value="CHROMO_1"/>
    <property type="match status" value="1"/>
</dbReference>
<dbReference type="PANTHER" id="PTHR37984">
    <property type="entry name" value="PROTEIN CBG26694"/>
    <property type="match status" value="1"/>
</dbReference>
<organism evidence="6 7">
    <name type="scientific">Phytophthora cactorum</name>
    <dbReference type="NCBI Taxonomy" id="29920"/>
    <lineage>
        <taxon>Eukaryota</taxon>
        <taxon>Sar</taxon>
        <taxon>Stramenopiles</taxon>
        <taxon>Oomycota</taxon>
        <taxon>Peronosporomycetes</taxon>
        <taxon>Peronosporales</taxon>
        <taxon>Peronosporaceae</taxon>
        <taxon>Phytophthora</taxon>
    </lineage>
</organism>
<dbReference type="CDD" id="cd00024">
    <property type="entry name" value="CD_CSD"/>
    <property type="match status" value="1"/>
</dbReference>
<feature type="region of interest" description="Disordered" evidence="3">
    <location>
        <begin position="302"/>
        <end position="342"/>
    </location>
</feature>
<comment type="caution">
    <text evidence="6">The sequence shown here is derived from an EMBL/GenBank/DDBJ whole genome shotgun (WGS) entry which is preliminary data.</text>
</comment>
<dbReference type="InterPro" id="IPR023779">
    <property type="entry name" value="Chromodomain_CS"/>
</dbReference>
<comment type="subcellular location">
    <subcellularLocation>
        <location evidence="1">Nucleus</location>
    </subcellularLocation>
</comment>
<evidence type="ECO:0000313" key="6">
    <source>
        <dbReference type="EMBL" id="KAG2969536.1"/>
    </source>
</evidence>
<gene>
    <name evidence="6" type="ORF">PC118_g17404</name>
</gene>
<evidence type="ECO:0000256" key="1">
    <source>
        <dbReference type="ARBA" id="ARBA00004123"/>
    </source>
</evidence>
<evidence type="ECO:0000256" key="2">
    <source>
        <dbReference type="ARBA" id="ARBA00023242"/>
    </source>
</evidence>
<feature type="domain" description="Chromo" evidence="4">
    <location>
        <begin position="474"/>
        <end position="545"/>
    </location>
</feature>
<evidence type="ECO:0000259" key="5">
    <source>
        <dbReference type="PROSITE" id="PS50994"/>
    </source>
</evidence>
<dbReference type="InterPro" id="IPR001584">
    <property type="entry name" value="Integrase_cat-core"/>
</dbReference>
<evidence type="ECO:0008006" key="8">
    <source>
        <dbReference type="Google" id="ProtNLM"/>
    </source>
</evidence>
<dbReference type="VEuPathDB" id="FungiDB:PC110_g6687"/>
<dbReference type="SMART" id="SM00298">
    <property type="entry name" value="CHROMO"/>
    <property type="match status" value="1"/>
</dbReference>
<dbReference type="PROSITE" id="PS50013">
    <property type="entry name" value="CHROMO_2"/>
    <property type="match status" value="1"/>
</dbReference>
<dbReference type="Proteomes" id="UP000697107">
    <property type="component" value="Unassembled WGS sequence"/>
</dbReference>
<dbReference type="Gene3D" id="3.30.420.10">
    <property type="entry name" value="Ribonuclease H-like superfamily/Ribonuclease H"/>
    <property type="match status" value="1"/>
</dbReference>
<dbReference type="SUPFAM" id="SSF53098">
    <property type="entry name" value="Ribonuclease H-like"/>
    <property type="match status" value="1"/>
</dbReference>
<feature type="domain" description="Integrase catalytic" evidence="5">
    <location>
        <begin position="1"/>
        <end position="153"/>
    </location>
</feature>
<name>A0A8T1FBL2_9STRA</name>
<dbReference type="GO" id="GO:0003676">
    <property type="term" value="F:nucleic acid binding"/>
    <property type="evidence" value="ECO:0007669"/>
    <property type="project" value="InterPro"/>
</dbReference>
<dbReference type="InterPro" id="IPR000953">
    <property type="entry name" value="Chromo/chromo_shadow_dom"/>
</dbReference>
<keyword evidence="2" id="KW-0539">Nucleus</keyword>
<dbReference type="Gene3D" id="2.40.50.40">
    <property type="match status" value="1"/>
</dbReference>
<dbReference type="SUPFAM" id="SSF54160">
    <property type="entry name" value="Chromo domain-like"/>
    <property type="match status" value="1"/>
</dbReference>
<dbReference type="Pfam" id="PF24626">
    <property type="entry name" value="SH3_Tf2-1"/>
    <property type="match status" value="1"/>
</dbReference>
<dbReference type="PROSITE" id="PS50994">
    <property type="entry name" value="INTEGRASE"/>
    <property type="match status" value="1"/>
</dbReference>
<dbReference type="InterPro" id="IPR036397">
    <property type="entry name" value="RNaseH_sf"/>
</dbReference>